<comment type="caution">
    <text evidence="3">The sequence shown here is derived from an EMBL/GenBank/DDBJ whole genome shotgun (WGS) entry which is preliminary data.</text>
</comment>
<evidence type="ECO:0000256" key="1">
    <source>
        <dbReference type="ARBA" id="ARBA00022527"/>
    </source>
</evidence>
<keyword evidence="1" id="KW-0808">Transferase</keyword>
<sequence length="121" mass="13260">MPGEDLGSVSKARSWVTGTLLRWEVEPPEELPMLVSELVTNAIKHTRSGLPDGRVTLRLDIYGDRIRLVVKDAGPRPGRRVRRGDPSPEDTHGRGLLLVEALSLAWGPINTGSGVFVEISR</sequence>
<dbReference type="RefSeq" id="WP_184366649.1">
    <property type="nucleotide sequence ID" value="NZ_BAAAKM010000111.1"/>
</dbReference>
<proteinExistence type="predicted"/>
<dbReference type="PANTHER" id="PTHR35526">
    <property type="entry name" value="ANTI-SIGMA-F FACTOR RSBW-RELATED"/>
    <property type="match status" value="1"/>
</dbReference>
<dbReference type="CDD" id="cd16936">
    <property type="entry name" value="HATPase_RsbW-like"/>
    <property type="match status" value="1"/>
</dbReference>
<dbReference type="InterPro" id="IPR003594">
    <property type="entry name" value="HATPase_dom"/>
</dbReference>
<name>A0A840WTD8_9ACTN</name>
<dbReference type="Proteomes" id="UP000579647">
    <property type="component" value="Unassembled WGS sequence"/>
</dbReference>
<dbReference type="EMBL" id="JACHDO010000001">
    <property type="protein sequence ID" value="MBB5493408.1"/>
    <property type="molecule type" value="Genomic_DNA"/>
</dbReference>
<dbReference type="InterPro" id="IPR036890">
    <property type="entry name" value="HATPase_C_sf"/>
</dbReference>
<dbReference type="InterPro" id="IPR050267">
    <property type="entry name" value="Anti-sigma-factor_SerPK"/>
</dbReference>
<dbReference type="AlphaFoldDB" id="A0A840WTD8"/>
<evidence type="ECO:0000259" key="2">
    <source>
        <dbReference type="Pfam" id="PF13581"/>
    </source>
</evidence>
<protein>
    <submittedName>
        <fullName evidence="3">Anti-sigma regulatory factor (Ser/Thr protein kinase)</fullName>
    </submittedName>
</protein>
<dbReference type="PANTHER" id="PTHR35526:SF3">
    <property type="entry name" value="ANTI-SIGMA-F FACTOR RSBW"/>
    <property type="match status" value="1"/>
</dbReference>
<dbReference type="SUPFAM" id="SSF55874">
    <property type="entry name" value="ATPase domain of HSP90 chaperone/DNA topoisomerase II/histidine kinase"/>
    <property type="match status" value="1"/>
</dbReference>
<gene>
    <name evidence="3" type="ORF">HNR07_004545</name>
</gene>
<reference evidence="3 4" key="1">
    <citation type="submission" date="2020-08" db="EMBL/GenBank/DDBJ databases">
        <title>Sequencing the genomes of 1000 actinobacteria strains.</title>
        <authorList>
            <person name="Klenk H.-P."/>
        </authorList>
    </citation>
    <scope>NUCLEOTIDE SEQUENCE [LARGE SCALE GENOMIC DNA]</scope>
    <source>
        <strain evidence="3 4">DSM 44598</strain>
    </source>
</reference>
<feature type="domain" description="Histidine kinase/HSP90-like ATPase" evidence="2">
    <location>
        <begin position="5"/>
        <end position="103"/>
    </location>
</feature>
<dbReference type="GO" id="GO:0004674">
    <property type="term" value="F:protein serine/threonine kinase activity"/>
    <property type="evidence" value="ECO:0007669"/>
    <property type="project" value="UniProtKB-KW"/>
</dbReference>
<dbReference type="Gene3D" id="3.30.565.10">
    <property type="entry name" value="Histidine kinase-like ATPase, C-terminal domain"/>
    <property type="match status" value="1"/>
</dbReference>
<evidence type="ECO:0000313" key="3">
    <source>
        <dbReference type="EMBL" id="MBB5493408.1"/>
    </source>
</evidence>
<evidence type="ECO:0000313" key="4">
    <source>
        <dbReference type="Proteomes" id="UP000579647"/>
    </source>
</evidence>
<organism evidence="3 4">
    <name type="scientific">Nocardiopsis metallicus</name>
    <dbReference type="NCBI Taxonomy" id="179819"/>
    <lineage>
        <taxon>Bacteria</taxon>
        <taxon>Bacillati</taxon>
        <taxon>Actinomycetota</taxon>
        <taxon>Actinomycetes</taxon>
        <taxon>Streptosporangiales</taxon>
        <taxon>Nocardiopsidaceae</taxon>
        <taxon>Nocardiopsis</taxon>
    </lineage>
</organism>
<accession>A0A840WTD8</accession>
<keyword evidence="1" id="KW-0418">Kinase</keyword>
<keyword evidence="4" id="KW-1185">Reference proteome</keyword>
<keyword evidence="1" id="KW-0723">Serine/threonine-protein kinase</keyword>
<dbReference type="Pfam" id="PF13581">
    <property type="entry name" value="HATPase_c_2"/>
    <property type="match status" value="1"/>
</dbReference>